<comment type="subcellular location">
    <subcellularLocation>
        <location evidence="1">Membrane</location>
        <topology evidence="1">Multi-pass membrane protein</topology>
    </subcellularLocation>
</comment>
<reference evidence="6 7" key="1">
    <citation type="submission" date="2024-06" db="EMBL/GenBank/DDBJ databases">
        <title>Genomic Encyclopedia of Type Strains, Phase IV (KMG-IV): sequencing the most valuable type-strain genomes for metagenomic binning, comparative biology and taxonomic classification.</title>
        <authorList>
            <person name="Goeker M."/>
        </authorList>
    </citation>
    <scope>NUCLEOTIDE SEQUENCE [LARGE SCALE GENOMIC DNA]</scope>
    <source>
        <strain evidence="6 7">DSM 15349</strain>
    </source>
</reference>
<evidence type="ECO:0000256" key="3">
    <source>
        <dbReference type="ARBA" id="ARBA00022989"/>
    </source>
</evidence>
<keyword evidence="2 5" id="KW-0812">Transmembrane</keyword>
<evidence type="ECO:0000256" key="4">
    <source>
        <dbReference type="ARBA" id="ARBA00023136"/>
    </source>
</evidence>
<sequence>MKKTKQLLHILLASLAVGICVGVVNTIFGRTLLAIGNIRAHYFPYLIPFLALAGAGIIWAYHYWGQELQKGMELVLKVGRGQADNIPKKLIPLVMISTWTTHLFGGSAGREGVAVQIGATISHNFEKKWKFPVENGFFLTTGIAAGFAGLFQTPLAASFFALEVLGKGKSSWQQVASILVAAFTASSTSHLLGLEKFTHLMRFQTLSWKHWLGLMLTGLIFGLIGNGFAALLKQAKKLAATIWANPYLRIVLGSLILSLIFFLAHQGRYSGLGTNLIEASLMGEKIYPYDWLVKLLLTVATLAIGFQGGEVTPLFAIGASSGILLATLLGLPLELTAALGYAAVFSAATNTWFAPILIGCEVFGFANLPYFLIVCSLSYWTYRNISIYQ</sequence>
<accession>A0ABV2JM89</accession>
<dbReference type="InterPro" id="IPR050368">
    <property type="entry name" value="ClC-type_chloride_channel"/>
</dbReference>
<dbReference type="InterPro" id="IPR014743">
    <property type="entry name" value="Cl-channel_core"/>
</dbReference>
<evidence type="ECO:0000313" key="7">
    <source>
        <dbReference type="Proteomes" id="UP001549055"/>
    </source>
</evidence>
<feature type="transmembrane region" description="Helical" evidence="5">
    <location>
        <begin position="212"/>
        <end position="232"/>
    </location>
</feature>
<dbReference type="InterPro" id="IPR001807">
    <property type="entry name" value="ClC"/>
</dbReference>
<gene>
    <name evidence="6" type="ORF">ABID27_000605</name>
</gene>
<feature type="transmembrane region" description="Helical" evidence="5">
    <location>
        <begin position="137"/>
        <end position="162"/>
    </location>
</feature>
<dbReference type="SUPFAM" id="SSF81340">
    <property type="entry name" value="Clc chloride channel"/>
    <property type="match status" value="1"/>
</dbReference>
<dbReference type="Pfam" id="PF00654">
    <property type="entry name" value="Voltage_CLC"/>
    <property type="match status" value="1"/>
</dbReference>
<keyword evidence="7" id="KW-1185">Reference proteome</keyword>
<keyword evidence="4 5" id="KW-0472">Membrane</keyword>
<proteinExistence type="predicted"/>
<feature type="transmembrane region" description="Helical" evidence="5">
    <location>
        <begin position="286"/>
        <end position="306"/>
    </location>
</feature>
<feature type="transmembrane region" description="Helical" evidence="5">
    <location>
        <begin position="247"/>
        <end position="265"/>
    </location>
</feature>
<organism evidence="6 7">
    <name type="scientific">Streptococcus gallinaceus</name>
    <dbReference type="NCBI Taxonomy" id="165758"/>
    <lineage>
        <taxon>Bacteria</taxon>
        <taxon>Bacillati</taxon>
        <taxon>Bacillota</taxon>
        <taxon>Bacilli</taxon>
        <taxon>Lactobacillales</taxon>
        <taxon>Streptococcaceae</taxon>
        <taxon>Streptococcus</taxon>
    </lineage>
</organism>
<feature type="transmembrane region" description="Helical" evidence="5">
    <location>
        <begin position="46"/>
        <end position="64"/>
    </location>
</feature>
<dbReference type="PANTHER" id="PTHR43427">
    <property type="entry name" value="CHLORIDE CHANNEL PROTEIN CLC-E"/>
    <property type="match status" value="1"/>
</dbReference>
<feature type="transmembrane region" description="Helical" evidence="5">
    <location>
        <begin position="174"/>
        <end position="192"/>
    </location>
</feature>
<comment type="caution">
    <text evidence="6">The sequence shown here is derived from an EMBL/GenBank/DDBJ whole genome shotgun (WGS) entry which is preliminary data.</text>
</comment>
<dbReference type="Gene3D" id="1.10.3080.10">
    <property type="entry name" value="Clc chloride channel"/>
    <property type="match status" value="1"/>
</dbReference>
<evidence type="ECO:0000313" key="6">
    <source>
        <dbReference type="EMBL" id="MET3643983.1"/>
    </source>
</evidence>
<protein>
    <submittedName>
        <fullName evidence="6">H+/Cl- antiporter ClcA</fullName>
    </submittedName>
</protein>
<dbReference type="RefSeq" id="WP_354280162.1">
    <property type="nucleotide sequence ID" value="NZ_JBEPMK010000002.1"/>
</dbReference>
<evidence type="ECO:0000256" key="1">
    <source>
        <dbReference type="ARBA" id="ARBA00004141"/>
    </source>
</evidence>
<dbReference type="EMBL" id="JBEPMK010000002">
    <property type="protein sequence ID" value="MET3643983.1"/>
    <property type="molecule type" value="Genomic_DNA"/>
</dbReference>
<evidence type="ECO:0000256" key="2">
    <source>
        <dbReference type="ARBA" id="ARBA00022692"/>
    </source>
</evidence>
<keyword evidence="3 5" id="KW-1133">Transmembrane helix</keyword>
<evidence type="ECO:0000256" key="5">
    <source>
        <dbReference type="SAM" id="Phobius"/>
    </source>
</evidence>
<dbReference type="Proteomes" id="UP001549055">
    <property type="component" value="Unassembled WGS sequence"/>
</dbReference>
<name>A0ABV2JM89_9STRE</name>
<dbReference type="PANTHER" id="PTHR43427:SF12">
    <property type="entry name" value="CHLORIDE TRANSPORTER"/>
    <property type="match status" value="1"/>
</dbReference>